<dbReference type="AlphaFoldDB" id="A0A1B1TCK1"/>
<evidence type="ECO:0000256" key="2">
    <source>
        <dbReference type="ARBA" id="ARBA00022801"/>
    </source>
</evidence>
<proteinExistence type="predicted"/>
<name>A0A1B1TCK1_9ARCH</name>
<organism evidence="3">
    <name type="scientific">uncultured Poseidoniia archaeon</name>
    <dbReference type="NCBI Taxonomy" id="1697135"/>
    <lineage>
        <taxon>Archaea</taxon>
        <taxon>Methanobacteriati</taxon>
        <taxon>Thermoplasmatota</taxon>
        <taxon>Candidatus Poseidoniia</taxon>
        <taxon>environmental samples</taxon>
    </lineage>
</organism>
<dbReference type="Gene3D" id="3.40.50.1820">
    <property type="entry name" value="alpha/beta hydrolase"/>
    <property type="match status" value="1"/>
</dbReference>
<dbReference type="PANTHER" id="PTHR43037:SF5">
    <property type="entry name" value="FERULOYL ESTERASE"/>
    <property type="match status" value="1"/>
</dbReference>
<keyword evidence="1" id="KW-0732">Signal</keyword>
<protein>
    <submittedName>
        <fullName evidence="3">Uncharacterized protein</fullName>
    </submittedName>
</protein>
<accession>A0A1B1TCK1</accession>
<dbReference type="PROSITE" id="PS51257">
    <property type="entry name" value="PROKAR_LIPOPROTEIN"/>
    <property type="match status" value="1"/>
</dbReference>
<dbReference type="InterPro" id="IPR029058">
    <property type="entry name" value="AB_hydrolase_fold"/>
</dbReference>
<evidence type="ECO:0000256" key="1">
    <source>
        <dbReference type="ARBA" id="ARBA00022729"/>
    </source>
</evidence>
<evidence type="ECO:0000313" key="3">
    <source>
        <dbReference type="EMBL" id="ANV80010.1"/>
    </source>
</evidence>
<sequence>MGRRVSGLMLSLIIVSMTLSGCISSKENSSNDNIDETPELILPYFEKDGYRCFEHDGHERCWITYVPEIVNGSELVPLIIDLHGWSLSAFEQREISGFDEIAEEYGAILLNPEGLALGGDPTTGGSEESWNAGWCCADAVANDIDDLGFLNQLIDIAIEIHPVDPNRVYVTGWSNGCAMSYYLSFHSSEKIAAMACMAMYLLADIPSEYNPIPMMEIHGVLDDNVWYAWGSRPIIFNPVAWFDNSAYQTGAVENMYEVAKYNDCAGSLPDLNDANALYSIQGFTDCENGAEVQLVSLYAGTHNPYEEDYGSPSEFPRYVPGNGGLIPTTQIAWDFLSQYSKEIITPEN</sequence>
<reference evidence="3" key="2">
    <citation type="journal article" date="2015" name="ISME J.">
        <title>A new class of marine Euryarchaeota group II from the Mediterranean deep chlorophyll maximum.</title>
        <authorList>
            <person name="Martin-Cuadrado A.B."/>
            <person name="Garcia-Heredia I."/>
            <person name="Molto A.G."/>
            <person name="Lopez-Ubeda R."/>
            <person name="Kimes N."/>
            <person name="Lopez-Garcia P."/>
            <person name="Moreira D."/>
            <person name="Rodriguez-Valera F."/>
        </authorList>
    </citation>
    <scope>NUCLEOTIDE SEQUENCE</scope>
</reference>
<dbReference type="PANTHER" id="PTHR43037">
    <property type="entry name" value="UNNAMED PRODUCT-RELATED"/>
    <property type="match status" value="1"/>
</dbReference>
<dbReference type="InterPro" id="IPR050955">
    <property type="entry name" value="Plant_Biomass_Hydrol_Est"/>
</dbReference>
<reference evidence="3" key="1">
    <citation type="submission" date="2014-11" db="EMBL/GenBank/DDBJ databases">
        <authorList>
            <person name="Zhu J."/>
            <person name="Qi W."/>
            <person name="Song R."/>
        </authorList>
    </citation>
    <scope>NUCLEOTIDE SEQUENCE</scope>
</reference>
<dbReference type="GO" id="GO:0016787">
    <property type="term" value="F:hydrolase activity"/>
    <property type="evidence" value="ECO:0007669"/>
    <property type="project" value="UniProtKB-KW"/>
</dbReference>
<dbReference type="EMBL" id="KP211864">
    <property type="protein sequence ID" value="ANV80010.1"/>
    <property type="molecule type" value="Genomic_DNA"/>
</dbReference>
<dbReference type="SUPFAM" id="SSF53474">
    <property type="entry name" value="alpha/beta-Hydrolases"/>
    <property type="match status" value="1"/>
</dbReference>
<keyword evidence="2" id="KW-0378">Hydrolase</keyword>